<gene>
    <name evidence="2" type="ORF">DFP72DRAFT_901673</name>
</gene>
<accession>A0A8H6HUG8</accession>
<proteinExistence type="predicted"/>
<evidence type="ECO:0000313" key="3">
    <source>
        <dbReference type="Proteomes" id="UP000521943"/>
    </source>
</evidence>
<sequence>MADSVPVINLAGLTPVEEKEKSYIVHLQTGVDKEAHFRALRLHLHGTSDIKDDYKLRDMYSGTFDEETLDFLRASPDVERIEEDVLSSIFG</sequence>
<dbReference type="EMBL" id="JACGCI010000039">
    <property type="protein sequence ID" value="KAF6753433.1"/>
    <property type="molecule type" value="Genomic_DNA"/>
</dbReference>
<evidence type="ECO:0000259" key="1">
    <source>
        <dbReference type="Pfam" id="PF05922"/>
    </source>
</evidence>
<keyword evidence="3" id="KW-1185">Reference proteome</keyword>
<name>A0A8H6HUG8_9AGAR</name>
<dbReference type="SUPFAM" id="SSF54897">
    <property type="entry name" value="Protease propeptides/inhibitors"/>
    <property type="match status" value="1"/>
</dbReference>
<reference evidence="2 3" key="1">
    <citation type="submission" date="2020-07" db="EMBL/GenBank/DDBJ databases">
        <title>Comparative genomics of pyrophilous fungi reveals a link between fire events and developmental genes.</title>
        <authorList>
            <consortium name="DOE Joint Genome Institute"/>
            <person name="Steindorff A.S."/>
            <person name="Carver A."/>
            <person name="Calhoun S."/>
            <person name="Stillman K."/>
            <person name="Liu H."/>
            <person name="Lipzen A."/>
            <person name="Pangilinan J."/>
            <person name="Labutti K."/>
            <person name="Bruns T.D."/>
            <person name="Grigoriev I.V."/>
        </authorList>
    </citation>
    <scope>NUCLEOTIDE SEQUENCE [LARGE SCALE GENOMIC DNA]</scope>
    <source>
        <strain evidence="2 3">CBS 144469</strain>
    </source>
</reference>
<protein>
    <recommendedName>
        <fullName evidence="1">Inhibitor I9 domain-containing protein</fullName>
    </recommendedName>
</protein>
<dbReference type="InterPro" id="IPR010259">
    <property type="entry name" value="S8pro/Inhibitor_I9"/>
</dbReference>
<dbReference type="AlphaFoldDB" id="A0A8H6HUG8"/>
<dbReference type="InterPro" id="IPR037045">
    <property type="entry name" value="S8pro/Inhibitor_I9_sf"/>
</dbReference>
<dbReference type="Gene3D" id="3.30.70.80">
    <property type="entry name" value="Peptidase S8 propeptide/proteinase inhibitor I9"/>
    <property type="match status" value="1"/>
</dbReference>
<evidence type="ECO:0000313" key="2">
    <source>
        <dbReference type="EMBL" id="KAF6753433.1"/>
    </source>
</evidence>
<feature type="domain" description="Inhibitor I9" evidence="1">
    <location>
        <begin position="22"/>
        <end position="85"/>
    </location>
</feature>
<dbReference type="Pfam" id="PF05922">
    <property type="entry name" value="Inhibitor_I9"/>
    <property type="match status" value="1"/>
</dbReference>
<comment type="caution">
    <text evidence="2">The sequence shown here is derived from an EMBL/GenBank/DDBJ whole genome shotgun (WGS) entry which is preliminary data.</text>
</comment>
<dbReference type="OrthoDB" id="19448at2759"/>
<dbReference type="Proteomes" id="UP000521943">
    <property type="component" value="Unassembled WGS sequence"/>
</dbReference>
<organism evidence="2 3">
    <name type="scientific">Ephemerocybe angulata</name>
    <dbReference type="NCBI Taxonomy" id="980116"/>
    <lineage>
        <taxon>Eukaryota</taxon>
        <taxon>Fungi</taxon>
        <taxon>Dikarya</taxon>
        <taxon>Basidiomycota</taxon>
        <taxon>Agaricomycotina</taxon>
        <taxon>Agaricomycetes</taxon>
        <taxon>Agaricomycetidae</taxon>
        <taxon>Agaricales</taxon>
        <taxon>Agaricineae</taxon>
        <taxon>Psathyrellaceae</taxon>
        <taxon>Ephemerocybe</taxon>
    </lineage>
</organism>